<comment type="similarity">
    <text evidence="9 10">Belongs to the thiamine-phosphate synthase family.</text>
</comment>
<dbReference type="Proteomes" id="UP001597541">
    <property type="component" value="Unassembled WGS sequence"/>
</dbReference>
<evidence type="ECO:0000313" key="13">
    <source>
        <dbReference type="EMBL" id="MFD2611120.1"/>
    </source>
</evidence>
<keyword evidence="14" id="KW-1185">Reference proteome</keyword>
<dbReference type="SUPFAM" id="SSF51391">
    <property type="entry name" value="Thiamin phosphate synthase"/>
    <property type="match status" value="1"/>
</dbReference>
<feature type="binding site" evidence="9">
    <location>
        <position position="136"/>
    </location>
    <ligand>
        <name>4-amino-2-methyl-5-(diphosphooxymethyl)pyrimidine</name>
        <dbReference type="ChEBI" id="CHEBI:57841"/>
    </ligand>
</feature>
<dbReference type="EMBL" id="JBHUME010000002">
    <property type="protein sequence ID" value="MFD2611120.1"/>
    <property type="molecule type" value="Genomic_DNA"/>
</dbReference>
<feature type="binding site" evidence="9">
    <location>
        <position position="69"/>
    </location>
    <ligand>
        <name>4-amino-2-methyl-5-(diphosphooxymethyl)pyrimidine</name>
        <dbReference type="ChEBI" id="CHEBI:57841"/>
    </ligand>
</feature>
<name>A0ABW5P9H4_9BACL</name>
<sequence length="211" mass="21552">MLQLYFVAGTPDCPGGDLARVLAEAIRGGITAYQFREKGPGALHGRARFELAAQLRELCASAGVPFIVNDDVELALALSADGVHVGQTDAPAAEVRRRIGAMLLGVSAHDAGEARRAAADGADYLGVGPMYPTATKLDARTVQGPGVLSRLRESGLMLPIVGIGGITAARAAAVTGAGADGIAVVSAISRAADPFRAAQQFSTPGSLAYRD</sequence>
<comment type="function">
    <text evidence="9">Condenses 4-methyl-5-(beta-hydroxyethyl)thiazole monophosphate (THZ-P) and 2-methyl-4-amino-5-hydroxymethyl pyrimidine pyrophosphate (HMP-PP) to form thiamine monophosphate (TMP).</text>
</comment>
<feature type="binding site" evidence="9">
    <location>
        <position position="107"/>
    </location>
    <ligand>
        <name>4-amino-2-methyl-5-(diphosphooxymethyl)pyrimidine</name>
        <dbReference type="ChEBI" id="CHEBI:57841"/>
    </ligand>
</feature>
<comment type="cofactor">
    <cofactor evidence="9">
        <name>Mg(2+)</name>
        <dbReference type="ChEBI" id="CHEBI:18420"/>
    </cofactor>
    <text evidence="9">Binds 1 Mg(2+) ion per subunit.</text>
</comment>
<comment type="catalytic activity">
    <reaction evidence="6 9 10">
        <text>4-methyl-5-(2-phosphooxyethyl)-thiazole + 4-amino-2-methyl-5-(diphosphooxymethyl)pyrimidine + H(+) = thiamine phosphate + diphosphate</text>
        <dbReference type="Rhea" id="RHEA:22328"/>
        <dbReference type="ChEBI" id="CHEBI:15378"/>
        <dbReference type="ChEBI" id="CHEBI:33019"/>
        <dbReference type="ChEBI" id="CHEBI:37575"/>
        <dbReference type="ChEBI" id="CHEBI:57841"/>
        <dbReference type="ChEBI" id="CHEBI:58296"/>
        <dbReference type="EC" id="2.5.1.3"/>
    </reaction>
</comment>
<dbReference type="InterPro" id="IPR022998">
    <property type="entry name" value="ThiamineP_synth_TenI"/>
</dbReference>
<comment type="caution">
    <text evidence="13">The sequence shown here is derived from an EMBL/GenBank/DDBJ whole genome shotgun (WGS) entry which is preliminary data.</text>
</comment>
<dbReference type="InterPro" id="IPR034291">
    <property type="entry name" value="TMP_synthase"/>
</dbReference>
<evidence type="ECO:0000313" key="14">
    <source>
        <dbReference type="Proteomes" id="UP001597541"/>
    </source>
</evidence>
<dbReference type="GO" id="GO:0004789">
    <property type="term" value="F:thiamine-phosphate diphosphorylase activity"/>
    <property type="evidence" value="ECO:0007669"/>
    <property type="project" value="UniProtKB-EC"/>
</dbReference>
<protein>
    <recommendedName>
        <fullName evidence="9">Thiamine-phosphate synthase</fullName>
        <shortName evidence="9">TP synthase</shortName>
        <shortName evidence="9">TPS</shortName>
        <ecNumber evidence="9">2.5.1.3</ecNumber>
    </recommendedName>
    <alternativeName>
        <fullName evidence="9">Thiamine-phosphate pyrophosphorylase</fullName>
        <shortName evidence="9">TMP pyrophosphorylase</shortName>
        <shortName evidence="9">TMP-PPase</shortName>
    </alternativeName>
</protein>
<keyword evidence="2 9" id="KW-0808">Transferase</keyword>
<keyword evidence="5 9" id="KW-0784">Thiamine biosynthesis</keyword>
<dbReference type="InterPro" id="IPR013785">
    <property type="entry name" value="Aldolase_TIM"/>
</dbReference>
<dbReference type="RefSeq" id="WP_377600207.1">
    <property type="nucleotide sequence ID" value="NZ_JBHUME010000002.1"/>
</dbReference>
<organism evidence="13 14">
    <name type="scientific">Paenibacillus gansuensis</name>
    <dbReference type="NCBI Taxonomy" id="306542"/>
    <lineage>
        <taxon>Bacteria</taxon>
        <taxon>Bacillati</taxon>
        <taxon>Bacillota</taxon>
        <taxon>Bacilli</taxon>
        <taxon>Bacillales</taxon>
        <taxon>Paenibacillaceae</taxon>
        <taxon>Paenibacillus</taxon>
    </lineage>
</organism>
<evidence type="ECO:0000256" key="1">
    <source>
        <dbReference type="ARBA" id="ARBA00005165"/>
    </source>
</evidence>
<evidence type="ECO:0000256" key="2">
    <source>
        <dbReference type="ARBA" id="ARBA00022679"/>
    </source>
</evidence>
<feature type="binding site" evidence="9">
    <location>
        <begin position="34"/>
        <end position="38"/>
    </location>
    <ligand>
        <name>4-amino-2-methyl-5-(diphosphooxymethyl)pyrimidine</name>
        <dbReference type="ChEBI" id="CHEBI:57841"/>
    </ligand>
</feature>
<accession>A0ABW5P9H4</accession>
<evidence type="ECO:0000256" key="7">
    <source>
        <dbReference type="ARBA" id="ARBA00047851"/>
    </source>
</evidence>
<evidence type="ECO:0000256" key="8">
    <source>
        <dbReference type="ARBA" id="ARBA00047883"/>
    </source>
</evidence>
<feature type="binding site" evidence="9">
    <location>
        <begin position="185"/>
        <end position="186"/>
    </location>
    <ligand>
        <name>2-[(2R,5Z)-2-carboxy-4-methylthiazol-5(2H)-ylidene]ethyl phosphate</name>
        <dbReference type="ChEBI" id="CHEBI:62899"/>
    </ligand>
</feature>
<dbReference type="CDD" id="cd00564">
    <property type="entry name" value="TMP_TenI"/>
    <property type="match status" value="1"/>
</dbReference>
<dbReference type="EC" id="2.5.1.3" evidence="9"/>
<evidence type="ECO:0000256" key="11">
    <source>
        <dbReference type="RuleBase" id="RU004253"/>
    </source>
</evidence>
<comment type="pathway">
    <text evidence="1 9 11">Cofactor biosynthesis; thiamine diphosphate biosynthesis; thiamine phosphate from 4-amino-2-methyl-5-diphosphomethylpyrimidine and 4-methyl-5-(2-phosphoethyl)-thiazole: step 1/1.</text>
</comment>
<evidence type="ECO:0000259" key="12">
    <source>
        <dbReference type="Pfam" id="PF02581"/>
    </source>
</evidence>
<comment type="catalytic activity">
    <reaction evidence="8 9 10">
        <text>2-[(2R,5Z)-2-carboxy-4-methylthiazol-5(2H)-ylidene]ethyl phosphate + 4-amino-2-methyl-5-(diphosphooxymethyl)pyrimidine + 2 H(+) = thiamine phosphate + CO2 + diphosphate</text>
        <dbReference type="Rhea" id="RHEA:47844"/>
        <dbReference type="ChEBI" id="CHEBI:15378"/>
        <dbReference type="ChEBI" id="CHEBI:16526"/>
        <dbReference type="ChEBI" id="CHEBI:33019"/>
        <dbReference type="ChEBI" id="CHEBI:37575"/>
        <dbReference type="ChEBI" id="CHEBI:57841"/>
        <dbReference type="ChEBI" id="CHEBI:62899"/>
        <dbReference type="EC" id="2.5.1.3"/>
    </reaction>
</comment>
<gene>
    <name evidence="9 13" type="primary">thiE</name>
    <name evidence="13" type="ORF">ACFSUF_01625</name>
</gene>
<feature type="binding site" evidence="9">
    <location>
        <position position="165"/>
    </location>
    <ligand>
        <name>2-[(2R,5Z)-2-carboxy-4-methylthiazol-5(2H)-ylidene]ethyl phosphate</name>
        <dbReference type="ChEBI" id="CHEBI:62899"/>
    </ligand>
</feature>
<dbReference type="NCBIfam" id="TIGR00693">
    <property type="entry name" value="thiE"/>
    <property type="match status" value="1"/>
</dbReference>
<comment type="catalytic activity">
    <reaction evidence="7 9 10">
        <text>2-(2-carboxy-4-methylthiazol-5-yl)ethyl phosphate + 4-amino-2-methyl-5-(diphosphooxymethyl)pyrimidine + 2 H(+) = thiamine phosphate + CO2 + diphosphate</text>
        <dbReference type="Rhea" id="RHEA:47848"/>
        <dbReference type="ChEBI" id="CHEBI:15378"/>
        <dbReference type="ChEBI" id="CHEBI:16526"/>
        <dbReference type="ChEBI" id="CHEBI:33019"/>
        <dbReference type="ChEBI" id="CHEBI:37575"/>
        <dbReference type="ChEBI" id="CHEBI:57841"/>
        <dbReference type="ChEBI" id="CHEBI:62890"/>
        <dbReference type="EC" id="2.5.1.3"/>
    </reaction>
</comment>
<keyword evidence="3 9" id="KW-0479">Metal-binding</keyword>
<dbReference type="InterPro" id="IPR036206">
    <property type="entry name" value="ThiamineP_synth_sf"/>
</dbReference>
<dbReference type="PANTHER" id="PTHR20857">
    <property type="entry name" value="THIAMINE-PHOSPHATE PYROPHOSPHORYLASE"/>
    <property type="match status" value="1"/>
</dbReference>
<feature type="binding site" evidence="9">
    <location>
        <position position="70"/>
    </location>
    <ligand>
        <name>Mg(2+)</name>
        <dbReference type="ChEBI" id="CHEBI:18420"/>
    </ligand>
</feature>
<dbReference type="HAMAP" id="MF_00097">
    <property type="entry name" value="TMP_synthase"/>
    <property type="match status" value="1"/>
</dbReference>
<dbReference type="Pfam" id="PF02581">
    <property type="entry name" value="TMP-TENI"/>
    <property type="match status" value="1"/>
</dbReference>
<dbReference type="PANTHER" id="PTHR20857:SF15">
    <property type="entry name" value="THIAMINE-PHOSPHATE SYNTHASE"/>
    <property type="match status" value="1"/>
</dbReference>
<feature type="domain" description="Thiamine phosphate synthase/TenI" evidence="12">
    <location>
        <begin position="4"/>
        <end position="188"/>
    </location>
</feature>
<evidence type="ECO:0000256" key="3">
    <source>
        <dbReference type="ARBA" id="ARBA00022723"/>
    </source>
</evidence>
<proteinExistence type="inferred from homology"/>
<keyword evidence="4 9" id="KW-0460">Magnesium</keyword>
<evidence type="ECO:0000256" key="6">
    <source>
        <dbReference type="ARBA" id="ARBA00047334"/>
    </source>
</evidence>
<evidence type="ECO:0000256" key="5">
    <source>
        <dbReference type="ARBA" id="ARBA00022977"/>
    </source>
</evidence>
<reference evidence="14" key="1">
    <citation type="journal article" date="2019" name="Int. J. Syst. Evol. Microbiol.">
        <title>The Global Catalogue of Microorganisms (GCM) 10K type strain sequencing project: providing services to taxonomists for standard genome sequencing and annotation.</title>
        <authorList>
            <consortium name="The Broad Institute Genomics Platform"/>
            <consortium name="The Broad Institute Genome Sequencing Center for Infectious Disease"/>
            <person name="Wu L."/>
            <person name="Ma J."/>
        </authorList>
    </citation>
    <scope>NUCLEOTIDE SEQUENCE [LARGE SCALE GENOMIC DNA]</scope>
    <source>
        <strain evidence="14">KCTC 3950</strain>
    </source>
</reference>
<feature type="binding site" evidence="9">
    <location>
        <position position="89"/>
    </location>
    <ligand>
        <name>Mg(2+)</name>
        <dbReference type="ChEBI" id="CHEBI:18420"/>
    </ligand>
</feature>
<feature type="binding site" evidence="9">
    <location>
        <begin position="133"/>
        <end position="135"/>
    </location>
    <ligand>
        <name>2-[(2R,5Z)-2-carboxy-4-methylthiazol-5(2H)-ylidene]ethyl phosphate</name>
        <dbReference type="ChEBI" id="CHEBI:62899"/>
    </ligand>
</feature>
<evidence type="ECO:0000256" key="10">
    <source>
        <dbReference type="RuleBase" id="RU003826"/>
    </source>
</evidence>
<evidence type="ECO:0000256" key="4">
    <source>
        <dbReference type="ARBA" id="ARBA00022842"/>
    </source>
</evidence>
<evidence type="ECO:0000256" key="9">
    <source>
        <dbReference type="HAMAP-Rule" id="MF_00097"/>
    </source>
</evidence>
<dbReference type="Gene3D" id="3.20.20.70">
    <property type="entry name" value="Aldolase class I"/>
    <property type="match status" value="1"/>
</dbReference>